<keyword evidence="34" id="KW-1185">Reference proteome</keyword>
<evidence type="ECO:0000256" key="28">
    <source>
        <dbReference type="ARBA" id="ARBA00049549"/>
    </source>
</evidence>
<feature type="transmembrane region" description="Helical" evidence="32">
    <location>
        <begin position="321"/>
        <end position="340"/>
    </location>
</feature>
<feature type="transmembrane region" description="Helical" evidence="32">
    <location>
        <begin position="120"/>
        <end position="139"/>
    </location>
</feature>
<evidence type="ECO:0000256" key="16">
    <source>
        <dbReference type="ARBA" id="ARBA00023315"/>
    </source>
</evidence>
<dbReference type="AlphaFoldDB" id="A0A1D1V2A6"/>
<dbReference type="InterPro" id="IPR004299">
    <property type="entry name" value="MBOAT_fam"/>
</dbReference>
<dbReference type="Pfam" id="PF03062">
    <property type="entry name" value="MBOAT"/>
    <property type="match status" value="1"/>
</dbReference>
<keyword evidence="12 32" id="KW-0812">Transmembrane</keyword>
<evidence type="ECO:0000256" key="20">
    <source>
        <dbReference type="ARBA" id="ARBA00047807"/>
    </source>
</evidence>
<feature type="transmembrane region" description="Helical" evidence="32">
    <location>
        <begin position="183"/>
        <end position="204"/>
    </location>
</feature>
<dbReference type="EMBL" id="BDGG01000003">
    <property type="protein sequence ID" value="GAU95954.1"/>
    <property type="molecule type" value="Genomic_DNA"/>
</dbReference>
<evidence type="ECO:0000256" key="12">
    <source>
        <dbReference type="ARBA" id="ARBA00022692"/>
    </source>
</evidence>
<comment type="catalytic activity">
    <reaction evidence="25">
        <text>1,2-di-(9Z-octadecenoyl)-glycerol + (9Z)-octadecenoate + H(+) = 1,2,3-tri-(9Z-octadecenoyl)-glycerol + H2O</text>
        <dbReference type="Rhea" id="RHEA:38379"/>
        <dbReference type="ChEBI" id="CHEBI:15377"/>
        <dbReference type="ChEBI" id="CHEBI:15378"/>
        <dbReference type="ChEBI" id="CHEBI:30823"/>
        <dbReference type="ChEBI" id="CHEBI:52323"/>
        <dbReference type="ChEBI" id="CHEBI:53753"/>
    </reaction>
    <physiologicalReaction direction="left-to-right" evidence="25">
        <dbReference type="Rhea" id="RHEA:38380"/>
    </physiologicalReaction>
</comment>
<evidence type="ECO:0000256" key="24">
    <source>
        <dbReference type="ARBA" id="ARBA00048634"/>
    </source>
</evidence>
<evidence type="ECO:0000256" key="26">
    <source>
        <dbReference type="ARBA" id="ARBA00048907"/>
    </source>
</evidence>
<evidence type="ECO:0000256" key="2">
    <source>
        <dbReference type="ARBA" id="ARBA00000633"/>
    </source>
</evidence>
<comment type="subcellular location">
    <subcellularLocation>
        <location evidence="8 29">Endoplasmic reticulum membrane</location>
        <topology evidence="8 29">Multi-pass membrane protein</topology>
    </subcellularLocation>
</comment>
<dbReference type="PANTHER" id="PTHR10408">
    <property type="entry name" value="STEROL O-ACYLTRANSFERASE"/>
    <property type="match status" value="1"/>
</dbReference>
<comment type="caution">
    <text evidence="33">The sequence shown here is derived from an EMBL/GenBank/DDBJ whole genome shotgun (WGS) entry which is preliminary data.</text>
</comment>
<evidence type="ECO:0000256" key="27">
    <source>
        <dbReference type="ARBA" id="ARBA00049168"/>
    </source>
</evidence>
<evidence type="ECO:0000256" key="6">
    <source>
        <dbReference type="ARBA" id="ARBA00001349"/>
    </source>
</evidence>
<keyword evidence="15 29" id="KW-0472">Membrane</keyword>
<evidence type="ECO:0000256" key="32">
    <source>
        <dbReference type="SAM" id="Phobius"/>
    </source>
</evidence>
<evidence type="ECO:0000256" key="19">
    <source>
        <dbReference type="ARBA" id="ARBA00047609"/>
    </source>
</evidence>
<comment type="catalytic activity">
    <reaction evidence="5">
        <text>2-(9Z-octadecenoyl)-glycerol + hexadecanoyl-CoA = 1-hexadecanoyl-2-(9Z-octadecenoyl)-sn-glycerol + CoA</text>
        <dbReference type="Rhea" id="RHEA:38071"/>
        <dbReference type="ChEBI" id="CHEBI:57287"/>
        <dbReference type="ChEBI" id="CHEBI:57379"/>
        <dbReference type="ChEBI" id="CHEBI:73990"/>
        <dbReference type="ChEBI" id="CHEBI:75466"/>
    </reaction>
    <physiologicalReaction direction="left-to-right" evidence="5">
        <dbReference type="Rhea" id="RHEA:38072"/>
    </physiologicalReaction>
</comment>
<comment type="similarity">
    <text evidence="10 29">Belongs to the membrane-bound acyltransferase family. Sterol o-acyltransferase subfamily.</text>
</comment>
<evidence type="ECO:0000256" key="29">
    <source>
        <dbReference type="PIRNR" id="PIRNR000439"/>
    </source>
</evidence>
<evidence type="ECO:0000256" key="11">
    <source>
        <dbReference type="ARBA" id="ARBA00022679"/>
    </source>
</evidence>
<feature type="transmembrane region" description="Helical" evidence="32">
    <location>
        <begin position="160"/>
        <end position="177"/>
    </location>
</feature>
<comment type="catalytic activity">
    <reaction evidence="19">
        <text>1-O-(9Z-octadecyl)-3-(9Z-octadecenoyl)-glycerol + (9Z)-octadecenoyl-CoA = 1-O-(9Z-octadecenyl)-2,3-di-(9Z-octadecenoyl)glycerol + CoA</text>
        <dbReference type="Rhea" id="RHEA:55344"/>
        <dbReference type="ChEBI" id="CHEBI:57287"/>
        <dbReference type="ChEBI" id="CHEBI:57387"/>
        <dbReference type="ChEBI" id="CHEBI:138735"/>
        <dbReference type="ChEBI" id="CHEBI:197429"/>
    </reaction>
    <physiologicalReaction direction="left-to-right" evidence="19">
        <dbReference type="Rhea" id="RHEA:55345"/>
    </physiologicalReaction>
</comment>
<comment type="catalytic activity">
    <reaction evidence="7">
        <text>all-trans-retinol + hexadecanoyl-CoA = all-trans-retinyl hexadecanoate + CoA</text>
        <dbReference type="Rhea" id="RHEA:38175"/>
        <dbReference type="ChEBI" id="CHEBI:17336"/>
        <dbReference type="ChEBI" id="CHEBI:17616"/>
        <dbReference type="ChEBI" id="CHEBI:57287"/>
        <dbReference type="ChEBI" id="CHEBI:57379"/>
    </reaction>
    <physiologicalReaction direction="left-to-right" evidence="7">
        <dbReference type="Rhea" id="RHEA:38176"/>
    </physiologicalReaction>
</comment>
<gene>
    <name evidence="33" type="primary">RvY_07470-1</name>
    <name evidence="33" type="synonym">RvY_07470.1</name>
    <name evidence="33" type="ORF">RvY_07470</name>
</gene>
<evidence type="ECO:0000256" key="31">
    <source>
        <dbReference type="SAM" id="MobiDB-lite"/>
    </source>
</evidence>
<keyword evidence="13 29" id="KW-0256">Endoplasmic reticulum</keyword>
<comment type="catalytic activity">
    <reaction evidence="26">
        <text>hexadecan-1-ol + hexadecanoyl-CoA = hexadecyl hexadecanoate + CoA</text>
        <dbReference type="Rhea" id="RHEA:38167"/>
        <dbReference type="ChEBI" id="CHEBI:16125"/>
        <dbReference type="ChEBI" id="CHEBI:57287"/>
        <dbReference type="ChEBI" id="CHEBI:57379"/>
        <dbReference type="ChEBI" id="CHEBI:75584"/>
    </reaction>
    <physiologicalReaction direction="left-to-right" evidence="26">
        <dbReference type="Rhea" id="RHEA:38168"/>
    </physiologicalReaction>
</comment>
<evidence type="ECO:0000256" key="7">
    <source>
        <dbReference type="ARBA" id="ARBA00001764"/>
    </source>
</evidence>
<evidence type="ECO:0000256" key="30">
    <source>
        <dbReference type="PIRSR" id="PIRSR000439-1"/>
    </source>
</evidence>
<dbReference type="UniPathway" id="UPA00230"/>
<evidence type="ECO:0000256" key="9">
    <source>
        <dbReference type="ARBA" id="ARBA00005175"/>
    </source>
</evidence>
<comment type="catalytic activity">
    <reaction evidence="28">
        <text>1,3-di-(9Z-octadecenoyl)-glycerol + (9Z)-octadecenoyl-CoA = 1,2,3-tri-(9Z-octadecenoyl)-glycerol + CoA</text>
        <dbReference type="Rhea" id="RHEA:38435"/>
        <dbReference type="ChEBI" id="CHEBI:53753"/>
        <dbReference type="ChEBI" id="CHEBI:57287"/>
        <dbReference type="ChEBI" id="CHEBI:57387"/>
        <dbReference type="ChEBI" id="CHEBI:75735"/>
    </reaction>
    <physiologicalReaction direction="left-to-right" evidence="28">
        <dbReference type="Rhea" id="RHEA:38436"/>
    </physiologicalReaction>
</comment>
<keyword evidence="16 29" id="KW-0012">Acyltransferase</keyword>
<evidence type="ECO:0000256" key="5">
    <source>
        <dbReference type="ARBA" id="ARBA00001313"/>
    </source>
</evidence>
<evidence type="ECO:0000256" key="14">
    <source>
        <dbReference type="ARBA" id="ARBA00022989"/>
    </source>
</evidence>
<feature type="compositionally biased region" description="Polar residues" evidence="31">
    <location>
        <begin position="32"/>
        <end position="44"/>
    </location>
</feature>
<keyword evidence="14 32" id="KW-1133">Transmembrane helix</keyword>
<evidence type="ECO:0000256" key="13">
    <source>
        <dbReference type="ARBA" id="ARBA00022824"/>
    </source>
</evidence>
<evidence type="ECO:0000256" key="17">
    <source>
        <dbReference type="ARBA" id="ARBA00023610"/>
    </source>
</evidence>
<feature type="active site" evidence="30">
    <location>
        <position position="413"/>
    </location>
</feature>
<name>A0A1D1V2A6_RAMVA</name>
<dbReference type="PIRSF" id="PIRSF500231">
    <property type="entry name" value="Oat_dag"/>
    <property type="match status" value="1"/>
</dbReference>
<keyword evidence="11 29" id="KW-0808">Transferase</keyword>
<comment type="subunit">
    <text evidence="17">Homodimer or homotetramer; both forms have similar enzymatic activities.</text>
</comment>
<comment type="catalytic activity">
    <reaction evidence="22">
        <text>2-(9Z-octadecenoyl)-glycerol + (9Z)-octadecenoyl-CoA = 1,2-di-(9Z-octadecenoyl)-sn-glycerol + CoA</text>
        <dbReference type="Rhea" id="RHEA:37911"/>
        <dbReference type="ChEBI" id="CHEBI:52333"/>
        <dbReference type="ChEBI" id="CHEBI:57287"/>
        <dbReference type="ChEBI" id="CHEBI:57387"/>
        <dbReference type="ChEBI" id="CHEBI:73990"/>
    </reaction>
    <physiologicalReaction direction="left-to-right" evidence="22">
        <dbReference type="Rhea" id="RHEA:37912"/>
    </physiologicalReaction>
</comment>
<evidence type="ECO:0000256" key="22">
    <source>
        <dbReference type="ARBA" id="ARBA00048135"/>
    </source>
</evidence>
<dbReference type="InterPro" id="IPR027251">
    <property type="entry name" value="Diacylglycerol_acylTrfase1"/>
</dbReference>
<comment type="catalytic activity">
    <reaction evidence="18">
        <text>1,2-di-(9Z-octadecenoyl)-sn-glycerol + (9Z)-octadecenoyl-CoA = 1,2,3-tri-(9Z-octadecenoyl)-glycerol + CoA</text>
        <dbReference type="Rhea" id="RHEA:38219"/>
        <dbReference type="ChEBI" id="CHEBI:52333"/>
        <dbReference type="ChEBI" id="CHEBI:53753"/>
        <dbReference type="ChEBI" id="CHEBI:57287"/>
        <dbReference type="ChEBI" id="CHEBI:57387"/>
    </reaction>
    <physiologicalReaction direction="left-to-right" evidence="18">
        <dbReference type="Rhea" id="RHEA:38220"/>
    </physiologicalReaction>
</comment>
<comment type="catalytic activity">
    <reaction evidence="4">
        <text>hexadecane-1,2-diol + 2 hexadecanoyl-CoA = 1,2-O,O-dihexadecanoyl-1,2-hexadecanediol + 2 CoA</text>
        <dbReference type="Rhea" id="RHEA:38211"/>
        <dbReference type="ChEBI" id="CHEBI:57287"/>
        <dbReference type="ChEBI" id="CHEBI:57379"/>
        <dbReference type="ChEBI" id="CHEBI:75586"/>
        <dbReference type="ChEBI" id="CHEBI:75608"/>
    </reaction>
    <physiologicalReaction direction="left-to-right" evidence="4">
        <dbReference type="Rhea" id="RHEA:38212"/>
    </physiologicalReaction>
</comment>
<evidence type="ECO:0000313" key="33">
    <source>
        <dbReference type="EMBL" id="GAU95954.1"/>
    </source>
</evidence>
<comment type="pathway">
    <text evidence="9">Lipid metabolism; glycerolipid metabolism.</text>
</comment>
<dbReference type="GO" id="GO:0019432">
    <property type="term" value="P:triglyceride biosynthetic process"/>
    <property type="evidence" value="ECO:0007669"/>
    <property type="project" value="InterPro"/>
</dbReference>
<dbReference type="GO" id="GO:0005789">
    <property type="term" value="C:endoplasmic reticulum membrane"/>
    <property type="evidence" value="ECO:0007669"/>
    <property type="project" value="UniProtKB-SubCell"/>
</dbReference>
<comment type="catalytic activity">
    <reaction evidence="24">
        <text>an acyl-CoA + a 1,2-diacyl-sn-glycerol = a triacyl-sn-glycerol + CoA</text>
        <dbReference type="Rhea" id="RHEA:10868"/>
        <dbReference type="ChEBI" id="CHEBI:17815"/>
        <dbReference type="ChEBI" id="CHEBI:57287"/>
        <dbReference type="ChEBI" id="CHEBI:58342"/>
        <dbReference type="ChEBI" id="CHEBI:64615"/>
        <dbReference type="EC" id="2.3.1.20"/>
    </reaction>
    <physiologicalReaction direction="left-to-right" evidence="24">
        <dbReference type="Rhea" id="RHEA:10869"/>
    </physiologicalReaction>
</comment>
<dbReference type="InterPro" id="IPR014371">
    <property type="entry name" value="Oat_ACAT_DAG_ARE"/>
</dbReference>
<dbReference type="GO" id="GO:0004144">
    <property type="term" value="F:diacylglycerol O-acyltransferase activity"/>
    <property type="evidence" value="ECO:0007669"/>
    <property type="project" value="UniProtKB-EC"/>
</dbReference>
<comment type="catalytic activity">
    <reaction evidence="2">
        <text>all-trans-retinol + an acyl-CoA = an all-trans-retinyl ester + CoA</text>
        <dbReference type="Rhea" id="RHEA:11488"/>
        <dbReference type="ChEBI" id="CHEBI:17336"/>
        <dbReference type="ChEBI" id="CHEBI:57287"/>
        <dbReference type="ChEBI" id="CHEBI:58342"/>
        <dbReference type="ChEBI" id="CHEBI:63410"/>
        <dbReference type="EC" id="2.3.1.76"/>
    </reaction>
    <physiologicalReaction direction="left-to-right" evidence="2">
        <dbReference type="Rhea" id="RHEA:11489"/>
    </physiologicalReaction>
</comment>
<comment type="catalytic activity">
    <reaction evidence="27">
        <text>1-(9Z-octadecenoyl)-glycerol + (9Z)-octadecenoyl-CoA = 1,2-di-(9Z-octadecenoyl)-glycerol + CoA</text>
        <dbReference type="Rhea" id="RHEA:37915"/>
        <dbReference type="ChEBI" id="CHEBI:52323"/>
        <dbReference type="ChEBI" id="CHEBI:57287"/>
        <dbReference type="ChEBI" id="CHEBI:57387"/>
        <dbReference type="ChEBI" id="CHEBI:75342"/>
    </reaction>
    <physiologicalReaction direction="left-to-right" evidence="27">
        <dbReference type="Rhea" id="RHEA:37916"/>
    </physiologicalReaction>
</comment>
<dbReference type="STRING" id="947166.A0A1D1V2A6"/>
<comment type="catalytic activity">
    <reaction evidence="23">
        <text>1-octadecanoyl-2-(5Z,8Z,11Z,14Z-eicosatetraenoyl)-sn-glycerol + (9Z)-octadecenoyl-CoA = 1-octadecanoyl-2-(5Z,8Z,11Z,14Z)-eicosatetraenoyl-3-(9Z)-octadecenoyl-sn-glycerol + CoA</text>
        <dbReference type="Rhea" id="RHEA:38307"/>
        <dbReference type="ChEBI" id="CHEBI:57287"/>
        <dbReference type="ChEBI" id="CHEBI:57387"/>
        <dbReference type="ChEBI" id="CHEBI:75728"/>
        <dbReference type="ChEBI" id="CHEBI:75729"/>
    </reaction>
    <physiologicalReaction direction="left-to-right" evidence="23">
        <dbReference type="Rhea" id="RHEA:38308"/>
    </physiologicalReaction>
</comment>
<evidence type="ECO:0000256" key="1">
    <source>
        <dbReference type="ARBA" id="ARBA00000174"/>
    </source>
</evidence>
<sequence>MTSRTPVKPMREKQDRKGKLDGESADRDETSDGNQLHRSGSSASELHKSGADRIFDVQIHKARSSLLSSASGYHDYSGFLNLAVLLLVLSNARLLLENIIKYGVLVDHKQWVTVILRDPHRWPLLTVCVASNVFVLVALKTEQMLHKKEVSEKVGMTLQIVNLSAVLVFPALAVWFLPSYLVAAFATMIMYTMVFLKLTSYVMVNRWYRLEKNGKISRKQFKHPEIKDDEKHNIKPGMVAYPDNLTLGNMYYFYFAPTLCYELNYPRTERIRKIFVLKRVAEILLLTQLEIALVQQWMLPIINNSVGPLREADWSRLTERLLKLAIPNHCVWLIGFYLYFHSMPNLMAELMRFADREFYRDWWNAETVDEFWRKWNMPVHRWAVRHMFAPLVDNGWKRWQAACLVFCMSAFFHEYIVSIPLKLFRVWAFLGMVSQLPVALFVRKFLKGRLGNTAVWVSLIIGQPLAVLMYFHDYYIQEKDRLTFIA</sequence>
<feature type="transmembrane region" description="Helical" evidence="32">
    <location>
        <begin position="424"/>
        <end position="442"/>
    </location>
</feature>
<accession>A0A1D1V2A6</accession>
<evidence type="ECO:0000256" key="4">
    <source>
        <dbReference type="ARBA" id="ARBA00001118"/>
    </source>
</evidence>
<feature type="transmembrane region" description="Helical" evidence="32">
    <location>
        <begin position="454"/>
        <end position="471"/>
    </location>
</feature>
<evidence type="ECO:0000313" key="34">
    <source>
        <dbReference type="Proteomes" id="UP000186922"/>
    </source>
</evidence>
<organism evidence="33 34">
    <name type="scientific">Ramazzottius varieornatus</name>
    <name type="common">Water bear</name>
    <name type="synonym">Tardigrade</name>
    <dbReference type="NCBI Taxonomy" id="947166"/>
    <lineage>
        <taxon>Eukaryota</taxon>
        <taxon>Metazoa</taxon>
        <taxon>Ecdysozoa</taxon>
        <taxon>Tardigrada</taxon>
        <taxon>Eutardigrada</taxon>
        <taxon>Parachela</taxon>
        <taxon>Hypsibioidea</taxon>
        <taxon>Ramazzottiidae</taxon>
        <taxon>Ramazzottius</taxon>
    </lineage>
</organism>
<evidence type="ECO:0000256" key="8">
    <source>
        <dbReference type="ARBA" id="ARBA00004477"/>
    </source>
</evidence>
<dbReference type="PANTHER" id="PTHR10408:SF7">
    <property type="entry name" value="DIACYLGLYCEROL O-ACYLTRANSFERASE 1"/>
    <property type="match status" value="1"/>
</dbReference>
<evidence type="ECO:0000256" key="10">
    <source>
        <dbReference type="ARBA" id="ARBA00009010"/>
    </source>
</evidence>
<comment type="catalytic activity">
    <reaction evidence="1">
        <text>hexadecane-1,2-diol + hexadecanoyl-CoA = 2-hydroxyhexadecyl hexadecanoate + CoA</text>
        <dbReference type="Rhea" id="RHEA:38171"/>
        <dbReference type="ChEBI" id="CHEBI:57287"/>
        <dbReference type="ChEBI" id="CHEBI:57379"/>
        <dbReference type="ChEBI" id="CHEBI:75586"/>
        <dbReference type="ChEBI" id="CHEBI:75587"/>
    </reaction>
    <physiologicalReaction direction="left-to-right" evidence="1">
        <dbReference type="Rhea" id="RHEA:38172"/>
    </physiologicalReaction>
</comment>
<evidence type="ECO:0000256" key="25">
    <source>
        <dbReference type="ARBA" id="ARBA00048728"/>
    </source>
</evidence>
<dbReference type="GO" id="GO:0050252">
    <property type="term" value="F:retinol O-fatty-acyltransferase activity"/>
    <property type="evidence" value="ECO:0007669"/>
    <property type="project" value="UniProtKB-EC"/>
</dbReference>
<evidence type="ECO:0000256" key="23">
    <source>
        <dbReference type="ARBA" id="ARBA00048614"/>
    </source>
</evidence>
<dbReference type="Proteomes" id="UP000186922">
    <property type="component" value="Unassembled WGS sequence"/>
</dbReference>
<protein>
    <recommendedName>
        <fullName evidence="29">O-acyltransferase</fullName>
    </recommendedName>
</protein>
<proteinExistence type="inferred from homology"/>
<dbReference type="PIRSF" id="PIRSF000439">
    <property type="entry name" value="Oat_ACAT_DAG_ARE"/>
    <property type="match status" value="1"/>
</dbReference>
<feature type="region of interest" description="Disordered" evidence="31">
    <location>
        <begin position="1"/>
        <end position="46"/>
    </location>
</feature>
<comment type="catalytic activity">
    <reaction evidence="21">
        <text>2,3-di-(9Z)-octadecenoyl-sn-glycerol + (9Z)-octadecenoyl-CoA = 1,2,3-tri-(9Z-octadecenoyl)-glycerol + CoA</text>
        <dbReference type="Rhea" id="RHEA:38439"/>
        <dbReference type="ChEBI" id="CHEBI:53753"/>
        <dbReference type="ChEBI" id="CHEBI:57287"/>
        <dbReference type="ChEBI" id="CHEBI:57387"/>
        <dbReference type="ChEBI" id="CHEBI:75824"/>
    </reaction>
    <physiologicalReaction direction="left-to-right" evidence="21">
        <dbReference type="Rhea" id="RHEA:38440"/>
    </physiologicalReaction>
</comment>
<feature type="compositionally biased region" description="Basic and acidic residues" evidence="31">
    <location>
        <begin position="9"/>
        <end position="30"/>
    </location>
</feature>
<comment type="catalytic activity">
    <reaction evidence="20">
        <text>1-O-(9Z-octadecenyl)-glycerol + (9Z)-octadecenoyl-CoA = 1-O-(9Z-octadecyl)-3-(9Z-octadecenoyl)-glycerol + CoA</text>
        <dbReference type="Rhea" id="RHEA:55340"/>
        <dbReference type="ChEBI" id="CHEBI:34116"/>
        <dbReference type="ChEBI" id="CHEBI:57287"/>
        <dbReference type="ChEBI" id="CHEBI:57387"/>
        <dbReference type="ChEBI" id="CHEBI:197429"/>
    </reaction>
    <physiologicalReaction direction="left-to-right" evidence="20">
        <dbReference type="Rhea" id="RHEA:55341"/>
    </physiologicalReaction>
</comment>
<comment type="catalytic activity">
    <reaction evidence="6">
        <text>1,2-di-(9Z-octadecenoyl)-sn-glycerol + hexadecanoyl-CoA = 1,2-di-(9Z)-octadecenoyl-3-hexadecanoyl-sn-glycerol + CoA</text>
        <dbReference type="Rhea" id="RHEA:38163"/>
        <dbReference type="ChEBI" id="CHEBI:52333"/>
        <dbReference type="ChEBI" id="CHEBI:57287"/>
        <dbReference type="ChEBI" id="CHEBI:57379"/>
        <dbReference type="ChEBI" id="CHEBI:75583"/>
    </reaction>
    <physiologicalReaction direction="left-to-right" evidence="6">
        <dbReference type="Rhea" id="RHEA:38164"/>
    </physiologicalReaction>
</comment>
<reference evidence="33 34" key="1">
    <citation type="journal article" date="2016" name="Nat. Commun.">
        <title>Extremotolerant tardigrade genome and improved radiotolerance of human cultured cells by tardigrade-unique protein.</title>
        <authorList>
            <person name="Hashimoto T."/>
            <person name="Horikawa D.D."/>
            <person name="Saito Y."/>
            <person name="Kuwahara H."/>
            <person name="Kozuka-Hata H."/>
            <person name="Shin-I T."/>
            <person name="Minakuchi Y."/>
            <person name="Ohishi K."/>
            <person name="Motoyama A."/>
            <person name="Aizu T."/>
            <person name="Enomoto A."/>
            <person name="Kondo K."/>
            <person name="Tanaka S."/>
            <person name="Hara Y."/>
            <person name="Koshikawa S."/>
            <person name="Sagara H."/>
            <person name="Miura T."/>
            <person name="Yokobori S."/>
            <person name="Miyagawa K."/>
            <person name="Suzuki Y."/>
            <person name="Kubo T."/>
            <person name="Oyama M."/>
            <person name="Kohara Y."/>
            <person name="Fujiyama A."/>
            <person name="Arakawa K."/>
            <person name="Katayama T."/>
            <person name="Toyoda A."/>
            <person name="Kunieda T."/>
        </authorList>
    </citation>
    <scope>NUCLEOTIDE SEQUENCE [LARGE SCALE GENOMIC DNA]</scope>
    <source>
        <strain evidence="33 34">YOKOZUNA-1</strain>
    </source>
</reference>
<comment type="catalytic activity">
    <reaction evidence="3">
        <text>13-cis-retinol + hexadecanoyl-CoA = 13-cis-retinyl hexadecanoate + CoA</text>
        <dbReference type="Rhea" id="RHEA:55296"/>
        <dbReference type="ChEBI" id="CHEBI:45479"/>
        <dbReference type="ChEBI" id="CHEBI:57287"/>
        <dbReference type="ChEBI" id="CHEBI:57379"/>
        <dbReference type="ChEBI" id="CHEBI:138722"/>
    </reaction>
    <physiologicalReaction direction="left-to-right" evidence="3">
        <dbReference type="Rhea" id="RHEA:55297"/>
    </physiologicalReaction>
</comment>
<evidence type="ECO:0000256" key="18">
    <source>
        <dbReference type="ARBA" id="ARBA00047367"/>
    </source>
</evidence>
<evidence type="ECO:0000256" key="21">
    <source>
        <dbReference type="ARBA" id="ARBA00048096"/>
    </source>
</evidence>
<evidence type="ECO:0000256" key="15">
    <source>
        <dbReference type="ARBA" id="ARBA00023136"/>
    </source>
</evidence>
<evidence type="ECO:0000256" key="3">
    <source>
        <dbReference type="ARBA" id="ARBA00000895"/>
    </source>
</evidence>
<feature type="transmembrane region" description="Helical" evidence="32">
    <location>
        <begin position="79"/>
        <end position="100"/>
    </location>
</feature>
<dbReference type="OrthoDB" id="10039049at2759"/>